<dbReference type="Gene3D" id="3.90.550.10">
    <property type="entry name" value="Spore Coat Polysaccharide Biosynthesis Protein SpsA, Chain A"/>
    <property type="match status" value="1"/>
</dbReference>
<accession>A0A5J4J130</accession>
<evidence type="ECO:0000313" key="3">
    <source>
        <dbReference type="Proteomes" id="UP000326509"/>
    </source>
</evidence>
<keyword evidence="3" id="KW-1185">Reference proteome</keyword>
<dbReference type="PANTHER" id="PTHR43179:SF7">
    <property type="entry name" value="RHAMNOSYLTRANSFERASE WBBL"/>
    <property type="match status" value="1"/>
</dbReference>
<reference evidence="2 3" key="1">
    <citation type="submission" date="2019-08" db="EMBL/GenBank/DDBJ databases">
        <title>Draft genome sequence of Ulvibacter marinus type strain NBRC 109484.</title>
        <authorList>
            <person name="Kawano K."/>
            <person name="Ushijima N."/>
            <person name="Kihara M."/>
            <person name="Itoh H."/>
        </authorList>
    </citation>
    <scope>NUCLEOTIDE SEQUENCE [LARGE SCALE GENOMIC DNA]</scope>
    <source>
        <strain evidence="2 3">NBRC 109484</strain>
    </source>
</reference>
<comment type="caution">
    <text evidence="2">The sequence shown here is derived from an EMBL/GenBank/DDBJ whole genome shotgun (WGS) entry which is preliminary data.</text>
</comment>
<sequence>MKKISIIIVAYNALRWIERCLDSVGSYDVIVIDNNSKDDTVKFIEINYPSIILLKQKQNLGFGKANNIGITYALSLGADGVFLLNQDAYLYPDTIEKLIKVQGSNPIFGILSPIHYDGDEKCLDENFSSYINYHKNPELIGNAFKNELKDIYEVPFVNAAGWLITKEAINKVGMFDPLFFLYGEDDNLCQRMLFHNFKIGIVPKAFMIHDRENRVKNPIHMFSDEYFTIKENQYKIKFADITNNNFFEELLYNKQKLRKYVLRNLIFLKFNKVVGYTRELRLLKKLERPIDESRKRNINKFNNEF</sequence>
<evidence type="ECO:0000259" key="1">
    <source>
        <dbReference type="Pfam" id="PF00535"/>
    </source>
</evidence>
<organism evidence="2 3">
    <name type="scientific">Patiriisocius marinus</name>
    <dbReference type="NCBI Taxonomy" id="1397112"/>
    <lineage>
        <taxon>Bacteria</taxon>
        <taxon>Pseudomonadati</taxon>
        <taxon>Bacteroidota</taxon>
        <taxon>Flavobacteriia</taxon>
        <taxon>Flavobacteriales</taxon>
        <taxon>Flavobacteriaceae</taxon>
        <taxon>Patiriisocius</taxon>
    </lineage>
</organism>
<dbReference type="InterPro" id="IPR001173">
    <property type="entry name" value="Glyco_trans_2-like"/>
</dbReference>
<protein>
    <recommendedName>
        <fullName evidence="1">Glycosyltransferase 2-like domain-containing protein</fullName>
    </recommendedName>
</protein>
<feature type="domain" description="Glycosyltransferase 2-like" evidence="1">
    <location>
        <begin position="5"/>
        <end position="172"/>
    </location>
</feature>
<dbReference type="SUPFAM" id="SSF53448">
    <property type="entry name" value="Nucleotide-diphospho-sugar transferases"/>
    <property type="match status" value="1"/>
</dbReference>
<dbReference type="InterPro" id="IPR029044">
    <property type="entry name" value="Nucleotide-diphossugar_trans"/>
</dbReference>
<dbReference type="Pfam" id="PF00535">
    <property type="entry name" value="Glycos_transf_2"/>
    <property type="match status" value="1"/>
</dbReference>
<dbReference type="EMBL" id="BKCG01000004">
    <property type="protein sequence ID" value="GER59700.1"/>
    <property type="molecule type" value="Genomic_DNA"/>
</dbReference>
<dbReference type="RefSeq" id="WP_151674155.1">
    <property type="nucleotide sequence ID" value="NZ_BKCG01000004.1"/>
</dbReference>
<dbReference type="OrthoDB" id="9771846at2"/>
<evidence type="ECO:0000313" key="2">
    <source>
        <dbReference type="EMBL" id="GER59700.1"/>
    </source>
</evidence>
<proteinExistence type="predicted"/>
<gene>
    <name evidence="2" type="ORF">ULMA_18080</name>
</gene>
<name>A0A5J4J130_9FLAO</name>
<dbReference type="PANTHER" id="PTHR43179">
    <property type="entry name" value="RHAMNOSYLTRANSFERASE WBBL"/>
    <property type="match status" value="1"/>
</dbReference>
<dbReference type="AlphaFoldDB" id="A0A5J4J130"/>
<dbReference type="CDD" id="cd04186">
    <property type="entry name" value="GT_2_like_c"/>
    <property type="match status" value="1"/>
</dbReference>
<dbReference type="Proteomes" id="UP000326509">
    <property type="component" value="Unassembled WGS sequence"/>
</dbReference>